<dbReference type="EMBL" id="BAABJP010000051">
    <property type="protein sequence ID" value="GAA5171973.1"/>
    <property type="molecule type" value="Genomic_DNA"/>
</dbReference>
<name>A0ABP9R5V0_9PSEU</name>
<sequence>MRLEFLGKESRVGESPTLYATDRGTYVIQGWKVTDPAARATMALPDHEDAVEIPAGLVRFFPEEHRR</sequence>
<evidence type="ECO:0000313" key="2">
    <source>
        <dbReference type="Proteomes" id="UP001428817"/>
    </source>
</evidence>
<reference evidence="2" key="1">
    <citation type="journal article" date="2019" name="Int. J. Syst. Evol. Microbiol.">
        <title>The Global Catalogue of Microorganisms (GCM) 10K type strain sequencing project: providing services to taxonomists for standard genome sequencing and annotation.</title>
        <authorList>
            <consortium name="The Broad Institute Genomics Platform"/>
            <consortium name="The Broad Institute Genome Sequencing Center for Infectious Disease"/>
            <person name="Wu L."/>
            <person name="Ma J."/>
        </authorList>
    </citation>
    <scope>NUCLEOTIDE SEQUENCE [LARGE SCALE GENOMIC DNA]</scope>
    <source>
        <strain evidence="2">JCM 18303</strain>
    </source>
</reference>
<dbReference type="RefSeq" id="WP_185065100.1">
    <property type="nucleotide sequence ID" value="NZ_BAABJP010000051.1"/>
</dbReference>
<organism evidence="1 2">
    <name type="scientific">Pseudonocardia eucalypti</name>
    <dbReference type="NCBI Taxonomy" id="648755"/>
    <lineage>
        <taxon>Bacteria</taxon>
        <taxon>Bacillati</taxon>
        <taxon>Actinomycetota</taxon>
        <taxon>Actinomycetes</taxon>
        <taxon>Pseudonocardiales</taxon>
        <taxon>Pseudonocardiaceae</taxon>
        <taxon>Pseudonocardia</taxon>
    </lineage>
</organism>
<accession>A0ABP9R5V0</accession>
<comment type="caution">
    <text evidence="1">The sequence shown here is derived from an EMBL/GenBank/DDBJ whole genome shotgun (WGS) entry which is preliminary data.</text>
</comment>
<dbReference type="Proteomes" id="UP001428817">
    <property type="component" value="Unassembled WGS sequence"/>
</dbReference>
<gene>
    <name evidence="1" type="ORF">GCM10023321_71180</name>
</gene>
<evidence type="ECO:0000313" key="1">
    <source>
        <dbReference type="EMBL" id="GAA5171973.1"/>
    </source>
</evidence>
<keyword evidence="2" id="KW-1185">Reference proteome</keyword>
<protein>
    <submittedName>
        <fullName evidence="1">Uncharacterized protein</fullName>
    </submittedName>
</protein>
<proteinExistence type="predicted"/>